<accession>K0RNF0</accession>
<protein>
    <submittedName>
        <fullName evidence="1">Uncharacterized protein</fullName>
    </submittedName>
</protein>
<dbReference type="AlphaFoldDB" id="K0RNF0"/>
<dbReference type="EMBL" id="AGNL01037080">
    <property type="protein sequence ID" value="EJK53759.1"/>
    <property type="molecule type" value="Genomic_DNA"/>
</dbReference>
<sequence>MNQPQGRHDAWPQGGSLPLTIHCYAMKESCPPQSANPRPVWLSTQGVLPSKVAKIQAQISNLEVHQPQGRHDAWPQGGSLPLAFHCYAMKES</sequence>
<evidence type="ECO:0000313" key="1">
    <source>
        <dbReference type="EMBL" id="EJK53759.1"/>
    </source>
</evidence>
<evidence type="ECO:0000313" key="2">
    <source>
        <dbReference type="Proteomes" id="UP000266841"/>
    </source>
</evidence>
<comment type="caution">
    <text evidence="1">The sequence shown here is derived from an EMBL/GenBank/DDBJ whole genome shotgun (WGS) entry which is preliminary data.</text>
</comment>
<keyword evidence="2" id="KW-1185">Reference proteome</keyword>
<organism evidence="1 2">
    <name type="scientific">Thalassiosira oceanica</name>
    <name type="common">Marine diatom</name>
    <dbReference type="NCBI Taxonomy" id="159749"/>
    <lineage>
        <taxon>Eukaryota</taxon>
        <taxon>Sar</taxon>
        <taxon>Stramenopiles</taxon>
        <taxon>Ochrophyta</taxon>
        <taxon>Bacillariophyta</taxon>
        <taxon>Coscinodiscophyceae</taxon>
        <taxon>Thalassiosirophycidae</taxon>
        <taxon>Thalassiosirales</taxon>
        <taxon>Thalassiosiraceae</taxon>
        <taxon>Thalassiosira</taxon>
    </lineage>
</organism>
<dbReference type="Proteomes" id="UP000266841">
    <property type="component" value="Unassembled WGS sequence"/>
</dbReference>
<gene>
    <name evidence="1" type="ORF">THAOC_26732</name>
</gene>
<name>K0RNF0_THAOC</name>
<proteinExistence type="predicted"/>
<reference evidence="1 2" key="1">
    <citation type="journal article" date="2012" name="Genome Biol.">
        <title>Genome and low-iron response of an oceanic diatom adapted to chronic iron limitation.</title>
        <authorList>
            <person name="Lommer M."/>
            <person name="Specht M."/>
            <person name="Roy A.S."/>
            <person name="Kraemer L."/>
            <person name="Andreson R."/>
            <person name="Gutowska M.A."/>
            <person name="Wolf J."/>
            <person name="Bergner S.V."/>
            <person name="Schilhabel M.B."/>
            <person name="Klostermeier U.C."/>
            <person name="Beiko R.G."/>
            <person name="Rosenstiel P."/>
            <person name="Hippler M."/>
            <person name="Laroche J."/>
        </authorList>
    </citation>
    <scope>NUCLEOTIDE SEQUENCE [LARGE SCALE GENOMIC DNA]</scope>
    <source>
        <strain evidence="1 2">CCMP1005</strain>
    </source>
</reference>